<sequence>MCMTALHLLLLCPGALSHPTRYPPKPPAGVKGLYWDRTSLKQRIHYEVAEPPKGPSNSAPVLLLNGFGVGSFTWHRNMAALAASTGASVYAMDYVGQGASWPVDCDDGNAESEQGLRYAIDDWKAQAAEFIDAIVLRGASPDACVHLVGNSAGGLLAALLAAEPGSRVASLCLLNATPVWGSNLPGWDGRLPGPAVPRAIGRYLYDRMRDRANIAEMLEQVYAAPEQAEPLIEQIRAVTDASEGGHAAFASILWSPPATLPGGAGGFEALLQLCGCDALLLYGADDPWCSPPFGRAAARALTRRACAGERRTELVLLSPAGHCPHHEAPEAANAILSRWVKGQPPLASADAATEAFGRVSAARAQSEGELEPRTPWEGLLTGMLS</sequence>
<feature type="region of interest" description="Disordered" evidence="1">
    <location>
        <begin position="362"/>
        <end position="385"/>
    </location>
</feature>
<dbReference type="eggNOG" id="KOG1454">
    <property type="taxonomic scope" value="Eukaryota"/>
</dbReference>
<dbReference type="InterPro" id="IPR000073">
    <property type="entry name" value="AB_hydrolase_1"/>
</dbReference>
<evidence type="ECO:0000313" key="4">
    <source>
        <dbReference type="EnsemblProtists" id="EOD37372"/>
    </source>
</evidence>
<dbReference type="AlphaFoldDB" id="A0A0D3KNN7"/>
<dbReference type="PaxDb" id="2903-EOD37372"/>
<protein>
    <recommendedName>
        <fullName evidence="3">AB hydrolase-1 domain-containing protein</fullName>
    </recommendedName>
</protein>
<evidence type="ECO:0000256" key="2">
    <source>
        <dbReference type="SAM" id="SignalP"/>
    </source>
</evidence>
<dbReference type="HOGENOM" id="CLU_020336_13_4_1"/>
<evidence type="ECO:0000313" key="5">
    <source>
        <dbReference type="Proteomes" id="UP000013827"/>
    </source>
</evidence>
<feature type="domain" description="AB hydrolase-1" evidence="3">
    <location>
        <begin position="61"/>
        <end position="332"/>
    </location>
</feature>
<keyword evidence="5" id="KW-1185">Reference proteome</keyword>
<evidence type="ECO:0000256" key="1">
    <source>
        <dbReference type="SAM" id="MobiDB-lite"/>
    </source>
</evidence>
<feature type="signal peptide" evidence="2">
    <location>
        <begin position="1"/>
        <end position="17"/>
    </location>
</feature>
<dbReference type="PANTHER" id="PTHR47280">
    <property type="entry name" value="PHEOPHYTINASE, CHLOROPLASTIC"/>
    <property type="match status" value="1"/>
</dbReference>
<dbReference type="GO" id="GO:0015996">
    <property type="term" value="P:chlorophyll catabolic process"/>
    <property type="evidence" value="ECO:0007669"/>
    <property type="project" value="InterPro"/>
</dbReference>
<proteinExistence type="predicted"/>
<dbReference type="GeneID" id="17282642"/>
<dbReference type="EnsemblProtists" id="EOD37372">
    <property type="protein sequence ID" value="EOD37372"/>
    <property type="gene ID" value="EMIHUDRAFT_109829"/>
</dbReference>
<reference evidence="5" key="1">
    <citation type="journal article" date="2013" name="Nature">
        <title>Pan genome of the phytoplankton Emiliania underpins its global distribution.</title>
        <authorList>
            <person name="Read B.A."/>
            <person name="Kegel J."/>
            <person name="Klute M.J."/>
            <person name="Kuo A."/>
            <person name="Lefebvre S.C."/>
            <person name="Maumus F."/>
            <person name="Mayer C."/>
            <person name="Miller J."/>
            <person name="Monier A."/>
            <person name="Salamov A."/>
            <person name="Young J."/>
            <person name="Aguilar M."/>
            <person name="Claverie J.M."/>
            <person name="Frickenhaus S."/>
            <person name="Gonzalez K."/>
            <person name="Herman E.K."/>
            <person name="Lin Y.C."/>
            <person name="Napier J."/>
            <person name="Ogata H."/>
            <person name="Sarno A.F."/>
            <person name="Shmutz J."/>
            <person name="Schroeder D."/>
            <person name="de Vargas C."/>
            <person name="Verret F."/>
            <person name="von Dassow P."/>
            <person name="Valentin K."/>
            <person name="Van de Peer Y."/>
            <person name="Wheeler G."/>
            <person name="Dacks J.B."/>
            <person name="Delwiche C.F."/>
            <person name="Dyhrman S.T."/>
            <person name="Glockner G."/>
            <person name="John U."/>
            <person name="Richards T."/>
            <person name="Worden A.Z."/>
            <person name="Zhang X."/>
            <person name="Grigoriev I.V."/>
            <person name="Allen A.E."/>
            <person name="Bidle K."/>
            <person name="Borodovsky M."/>
            <person name="Bowler C."/>
            <person name="Brownlee C."/>
            <person name="Cock J.M."/>
            <person name="Elias M."/>
            <person name="Gladyshev V.N."/>
            <person name="Groth M."/>
            <person name="Guda C."/>
            <person name="Hadaegh A."/>
            <person name="Iglesias-Rodriguez M.D."/>
            <person name="Jenkins J."/>
            <person name="Jones B.M."/>
            <person name="Lawson T."/>
            <person name="Leese F."/>
            <person name="Lindquist E."/>
            <person name="Lobanov A."/>
            <person name="Lomsadze A."/>
            <person name="Malik S.B."/>
            <person name="Marsh M.E."/>
            <person name="Mackinder L."/>
            <person name="Mock T."/>
            <person name="Mueller-Roeber B."/>
            <person name="Pagarete A."/>
            <person name="Parker M."/>
            <person name="Probert I."/>
            <person name="Quesneville H."/>
            <person name="Raines C."/>
            <person name="Rensing S.A."/>
            <person name="Riano-Pachon D.M."/>
            <person name="Richier S."/>
            <person name="Rokitta S."/>
            <person name="Shiraiwa Y."/>
            <person name="Soanes D.M."/>
            <person name="van der Giezen M."/>
            <person name="Wahlund T.M."/>
            <person name="Williams B."/>
            <person name="Wilson W."/>
            <person name="Wolfe G."/>
            <person name="Wurch L.L."/>
        </authorList>
    </citation>
    <scope>NUCLEOTIDE SEQUENCE</scope>
</reference>
<dbReference type="GO" id="GO:0080124">
    <property type="term" value="F:pheophytinase activity"/>
    <property type="evidence" value="ECO:0007669"/>
    <property type="project" value="InterPro"/>
</dbReference>
<dbReference type="PANTHER" id="PTHR47280:SF1">
    <property type="entry name" value="PHEOPHYTINASE, CHLOROPLASTIC"/>
    <property type="match status" value="1"/>
</dbReference>
<evidence type="ECO:0000259" key="3">
    <source>
        <dbReference type="Pfam" id="PF12697"/>
    </source>
</evidence>
<name>A0A0D3KNN7_EMIH1</name>
<dbReference type="Proteomes" id="UP000013827">
    <property type="component" value="Unassembled WGS sequence"/>
</dbReference>
<accession>A0A0D3KNN7</accession>
<dbReference type="Gene3D" id="3.40.50.1820">
    <property type="entry name" value="alpha/beta hydrolase"/>
    <property type="match status" value="1"/>
</dbReference>
<dbReference type="RefSeq" id="XP_005789801.1">
    <property type="nucleotide sequence ID" value="XM_005789744.1"/>
</dbReference>
<dbReference type="InterPro" id="IPR044211">
    <property type="entry name" value="PPH_chloroplastic"/>
</dbReference>
<dbReference type="OMA" id="WREQVEY"/>
<organism evidence="4 5">
    <name type="scientific">Emiliania huxleyi (strain CCMP1516)</name>
    <dbReference type="NCBI Taxonomy" id="280463"/>
    <lineage>
        <taxon>Eukaryota</taxon>
        <taxon>Haptista</taxon>
        <taxon>Haptophyta</taxon>
        <taxon>Prymnesiophyceae</taxon>
        <taxon>Isochrysidales</taxon>
        <taxon>Noelaerhabdaceae</taxon>
        <taxon>Emiliania</taxon>
    </lineage>
</organism>
<feature type="chain" id="PRO_5044239401" description="AB hydrolase-1 domain-containing protein" evidence="2">
    <location>
        <begin position="18"/>
        <end position="385"/>
    </location>
</feature>
<keyword evidence="2" id="KW-0732">Signal</keyword>
<dbReference type="InterPro" id="IPR029058">
    <property type="entry name" value="AB_hydrolase_fold"/>
</dbReference>
<dbReference type="SUPFAM" id="SSF53474">
    <property type="entry name" value="alpha/beta-Hydrolases"/>
    <property type="match status" value="1"/>
</dbReference>
<reference evidence="4" key="2">
    <citation type="submission" date="2024-10" db="UniProtKB">
        <authorList>
            <consortium name="EnsemblProtists"/>
        </authorList>
    </citation>
    <scope>IDENTIFICATION</scope>
</reference>
<dbReference type="KEGG" id="ehx:EMIHUDRAFT_109829"/>
<dbReference type="STRING" id="2903.R1DQM7"/>
<dbReference type="Pfam" id="PF12697">
    <property type="entry name" value="Abhydrolase_6"/>
    <property type="match status" value="1"/>
</dbReference>